<evidence type="ECO:0000256" key="6">
    <source>
        <dbReference type="ARBA" id="ARBA00023242"/>
    </source>
</evidence>
<keyword evidence="11" id="KW-1185">Reference proteome</keyword>
<dbReference type="PROSITE" id="PS50811">
    <property type="entry name" value="WRKY"/>
    <property type="match status" value="1"/>
</dbReference>
<evidence type="ECO:0000259" key="9">
    <source>
        <dbReference type="PROSITE" id="PS50811"/>
    </source>
</evidence>
<dbReference type="FunFam" id="2.20.25.80:FF:000008">
    <property type="entry name" value="WRKY transcription factor 40"/>
    <property type="match status" value="1"/>
</dbReference>
<dbReference type="Gene3D" id="2.20.25.80">
    <property type="entry name" value="WRKY domain"/>
    <property type="match status" value="1"/>
</dbReference>
<evidence type="ECO:0000256" key="4">
    <source>
        <dbReference type="ARBA" id="ARBA00023125"/>
    </source>
</evidence>
<dbReference type="InterPro" id="IPR036576">
    <property type="entry name" value="WRKY_dom_sf"/>
</dbReference>
<organism evidence="10 11">
    <name type="scientific">Ensete ventricosum</name>
    <name type="common">Abyssinian banana</name>
    <name type="synonym">Musa ensete</name>
    <dbReference type="NCBI Taxonomy" id="4639"/>
    <lineage>
        <taxon>Eukaryota</taxon>
        <taxon>Viridiplantae</taxon>
        <taxon>Streptophyta</taxon>
        <taxon>Embryophyta</taxon>
        <taxon>Tracheophyta</taxon>
        <taxon>Spermatophyta</taxon>
        <taxon>Magnoliopsida</taxon>
        <taxon>Liliopsida</taxon>
        <taxon>Zingiberales</taxon>
        <taxon>Musaceae</taxon>
        <taxon>Ensete</taxon>
    </lineage>
</organism>
<keyword evidence="3" id="KW-0805">Transcription regulation</keyword>
<feature type="region of interest" description="Disordered" evidence="8">
    <location>
        <begin position="114"/>
        <end position="151"/>
    </location>
</feature>
<dbReference type="GO" id="GO:0043565">
    <property type="term" value="F:sequence-specific DNA binding"/>
    <property type="evidence" value="ECO:0007669"/>
    <property type="project" value="InterPro"/>
</dbReference>
<dbReference type="GO" id="GO:0003700">
    <property type="term" value="F:DNA-binding transcription factor activity"/>
    <property type="evidence" value="ECO:0007669"/>
    <property type="project" value="InterPro"/>
</dbReference>
<dbReference type="InterPro" id="IPR044810">
    <property type="entry name" value="WRKY_plant"/>
</dbReference>
<evidence type="ECO:0000256" key="5">
    <source>
        <dbReference type="ARBA" id="ARBA00023163"/>
    </source>
</evidence>
<comment type="subcellular location">
    <subcellularLocation>
        <location evidence="1">Nucleus</location>
    </subcellularLocation>
</comment>
<reference evidence="10 11" key="1">
    <citation type="submission" date="2022-12" db="EMBL/GenBank/DDBJ databases">
        <title>Chromosome-scale assembly of the Ensete ventricosum genome.</title>
        <authorList>
            <person name="Dussert Y."/>
            <person name="Stocks J."/>
            <person name="Wendawek A."/>
            <person name="Woldeyes F."/>
            <person name="Nichols R.A."/>
            <person name="Borrell J.S."/>
        </authorList>
    </citation>
    <scope>NUCLEOTIDE SEQUENCE [LARGE SCALE GENOMIC DNA]</scope>
    <source>
        <strain evidence="11">cv. Maze</strain>
        <tissue evidence="10">Seeds</tissue>
    </source>
</reference>
<dbReference type="SUPFAM" id="SSF118290">
    <property type="entry name" value="WRKY DNA-binding domain"/>
    <property type="match status" value="1"/>
</dbReference>
<gene>
    <name evidence="10" type="ORF">OPV22_021348</name>
</gene>
<evidence type="ECO:0000313" key="10">
    <source>
        <dbReference type="EMBL" id="KAJ8477621.1"/>
    </source>
</evidence>
<dbReference type="InterPro" id="IPR003657">
    <property type="entry name" value="WRKY_dom"/>
</dbReference>
<dbReference type="AlphaFoldDB" id="A0AAV8PAS1"/>
<proteinExistence type="inferred from homology"/>
<evidence type="ECO:0000313" key="11">
    <source>
        <dbReference type="Proteomes" id="UP001222027"/>
    </source>
</evidence>
<feature type="coiled-coil region" evidence="7">
    <location>
        <begin position="26"/>
        <end position="60"/>
    </location>
</feature>
<dbReference type="EMBL" id="JAQQAF010000006">
    <property type="protein sequence ID" value="KAJ8477621.1"/>
    <property type="molecule type" value="Genomic_DNA"/>
</dbReference>
<keyword evidence="4" id="KW-0238">DNA-binding</keyword>
<keyword evidence="6" id="KW-0539">Nucleus</keyword>
<comment type="similarity">
    <text evidence="2">Belongs to the WRKY group II-a family.</text>
</comment>
<keyword evidence="5" id="KW-0804">Transcription</keyword>
<feature type="region of interest" description="Disordered" evidence="8">
    <location>
        <begin position="203"/>
        <end position="247"/>
    </location>
</feature>
<keyword evidence="7" id="KW-0175">Coiled coil</keyword>
<evidence type="ECO:0000256" key="8">
    <source>
        <dbReference type="SAM" id="MobiDB-lite"/>
    </source>
</evidence>
<accession>A0AAV8PAS1</accession>
<feature type="domain" description="WRKY" evidence="9">
    <location>
        <begin position="147"/>
        <end position="213"/>
    </location>
</feature>
<evidence type="ECO:0000256" key="2">
    <source>
        <dbReference type="ARBA" id="ARBA00008189"/>
    </source>
</evidence>
<evidence type="ECO:0000256" key="3">
    <source>
        <dbReference type="ARBA" id="ARBA00023015"/>
    </source>
</evidence>
<evidence type="ECO:0000256" key="1">
    <source>
        <dbReference type="ARBA" id="ARBA00004123"/>
    </source>
</evidence>
<sequence length="285" mass="30744">MDLAAWLIAPSLDLGLHVGDGKLSVEEDDGKEVRALEAELDRVTQENKRLKEKLATMAASYGTLRSHMADLISKTSSEGASVSPGTKRKVNTLDSCASVPAAAAASLGTNCTRNEAESTSSEDSFKRVKEESKPKVSKLHVRTDPSDSSLTVKDGYQWRKYGQKITRDNPCPRAYFRCSFAPACPVKKKVQRSAEDPSLLVATYEGEHNHGRAPHPRAQQAWGRSSSVTIQSPAPSTRLPQEAESPDLQAGLVEQMAATLTNDPVFKAALAAAISGRMLRSSPPN</sequence>
<dbReference type="SMART" id="SM00774">
    <property type="entry name" value="WRKY"/>
    <property type="match status" value="1"/>
</dbReference>
<comment type="caution">
    <text evidence="10">The sequence shown here is derived from an EMBL/GenBank/DDBJ whole genome shotgun (WGS) entry which is preliminary data.</text>
</comment>
<dbReference type="PANTHER" id="PTHR31429:SF114">
    <property type="entry name" value="WRKY TRANSCRIPTION FACTOR WRKY71"/>
    <property type="match status" value="1"/>
</dbReference>
<dbReference type="GO" id="GO:0051707">
    <property type="term" value="P:response to other organism"/>
    <property type="evidence" value="ECO:0007669"/>
    <property type="project" value="UniProtKB-ARBA"/>
</dbReference>
<dbReference type="GO" id="GO:0005634">
    <property type="term" value="C:nucleus"/>
    <property type="evidence" value="ECO:0007669"/>
    <property type="project" value="UniProtKB-SubCell"/>
</dbReference>
<feature type="compositionally biased region" description="Basic and acidic residues" evidence="8">
    <location>
        <begin position="123"/>
        <end position="134"/>
    </location>
</feature>
<dbReference type="Proteomes" id="UP001222027">
    <property type="component" value="Unassembled WGS sequence"/>
</dbReference>
<dbReference type="PANTHER" id="PTHR31429">
    <property type="entry name" value="WRKY TRANSCRIPTION FACTOR 36-RELATED"/>
    <property type="match status" value="1"/>
</dbReference>
<dbReference type="Pfam" id="PF03106">
    <property type="entry name" value="WRKY"/>
    <property type="match status" value="1"/>
</dbReference>
<name>A0AAV8PAS1_ENSVE</name>
<evidence type="ECO:0000256" key="7">
    <source>
        <dbReference type="SAM" id="Coils"/>
    </source>
</evidence>
<feature type="compositionally biased region" description="Polar residues" evidence="8">
    <location>
        <begin position="222"/>
        <end position="239"/>
    </location>
</feature>
<protein>
    <recommendedName>
        <fullName evidence="9">WRKY domain-containing protein</fullName>
    </recommendedName>
</protein>